<dbReference type="GO" id="GO:0004045">
    <property type="term" value="F:peptidyl-tRNA hydrolase activity"/>
    <property type="evidence" value="ECO:0007669"/>
    <property type="project" value="UniProtKB-EC"/>
</dbReference>
<evidence type="ECO:0000313" key="5">
    <source>
        <dbReference type="Proteomes" id="UP000586827"/>
    </source>
</evidence>
<proteinExistence type="predicted"/>
<dbReference type="AlphaFoldDB" id="A0A849C1B1"/>
<dbReference type="InterPro" id="IPR023476">
    <property type="entry name" value="Pep_tRNA_hydro_II_dom_sf"/>
</dbReference>
<reference evidence="4 5" key="1">
    <citation type="submission" date="2020-05" db="EMBL/GenBank/DDBJ databases">
        <title>MicrobeNet Type strains.</title>
        <authorList>
            <person name="Nicholson A.C."/>
        </authorList>
    </citation>
    <scope>NUCLEOTIDE SEQUENCE [LARGE SCALE GENOMIC DNA]</scope>
    <source>
        <strain evidence="4 5">JCM 3224</strain>
    </source>
</reference>
<dbReference type="Proteomes" id="UP000586827">
    <property type="component" value="Unassembled WGS sequence"/>
</dbReference>
<evidence type="ECO:0000256" key="2">
    <source>
        <dbReference type="ARBA" id="ARBA00022801"/>
    </source>
</evidence>
<dbReference type="EMBL" id="JABELX010000008">
    <property type="protein sequence ID" value="NNH72502.1"/>
    <property type="molecule type" value="Genomic_DNA"/>
</dbReference>
<comment type="catalytic activity">
    <reaction evidence="3">
        <text>an N-acyl-L-alpha-aminoacyl-tRNA + H2O = an N-acyl-L-amino acid + a tRNA + H(+)</text>
        <dbReference type="Rhea" id="RHEA:54448"/>
        <dbReference type="Rhea" id="RHEA-COMP:10123"/>
        <dbReference type="Rhea" id="RHEA-COMP:13883"/>
        <dbReference type="ChEBI" id="CHEBI:15377"/>
        <dbReference type="ChEBI" id="CHEBI:15378"/>
        <dbReference type="ChEBI" id="CHEBI:59874"/>
        <dbReference type="ChEBI" id="CHEBI:78442"/>
        <dbReference type="ChEBI" id="CHEBI:138191"/>
        <dbReference type="EC" id="3.1.1.29"/>
    </reaction>
</comment>
<organism evidence="4 5">
    <name type="scientific">Nocardia uniformis</name>
    <dbReference type="NCBI Taxonomy" id="53432"/>
    <lineage>
        <taxon>Bacteria</taxon>
        <taxon>Bacillati</taxon>
        <taxon>Actinomycetota</taxon>
        <taxon>Actinomycetes</taxon>
        <taxon>Mycobacteriales</taxon>
        <taxon>Nocardiaceae</taxon>
        <taxon>Nocardia</taxon>
    </lineage>
</organism>
<dbReference type="InterPro" id="IPR002833">
    <property type="entry name" value="PTH2"/>
</dbReference>
<name>A0A849C1B1_9NOCA</name>
<dbReference type="EC" id="3.1.1.29" evidence="1"/>
<dbReference type="Pfam" id="PF01981">
    <property type="entry name" value="PTH2"/>
    <property type="match status" value="1"/>
</dbReference>
<sequence length="212" mass="22739">MQMVLHIPKVDPPRRSSLLAAAAASAVALCLDERVGPEGEWEERYLAWKRARIRKVARRARGAHWLVAQEVDGVTVDIDGAQARAFVPGPVGSIDPRIKRLQIGGTELPVDEPDDPDPEVPMLWVNAELGMTVGKAAAQVGHASMLLAGALSVEQAYIWAERGFRCGVAEADPGHWTRLRKQVAEGSAVAVRDAGFTEVAPGSMTVIAVPGR</sequence>
<dbReference type="Gene3D" id="3.40.1490.10">
    <property type="entry name" value="Bit1"/>
    <property type="match status" value="1"/>
</dbReference>
<gene>
    <name evidence="4" type="ORF">HLB23_22025</name>
</gene>
<evidence type="ECO:0000313" key="4">
    <source>
        <dbReference type="EMBL" id="NNH72502.1"/>
    </source>
</evidence>
<keyword evidence="5" id="KW-1185">Reference proteome</keyword>
<evidence type="ECO:0000256" key="3">
    <source>
        <dbReference type="ARBA" id="ARBA00048707"/>
    </source>
</evidence>
<accession>A0A849C1B1</accession>
<evidence type="ECO:0000256" key="1">
    <source>
        <dbReference type="ARBA" id="ARBA00013260"/>
    </source>
</evidence>
<comment type="caution">
    <text evidence="4">The sequence shown here is derived from an EMBL/GenBank/DDBJ whole genome shotgun (WGS) entry which is preliminary data.</text>
</comment>
<protein>
    <recommendedName>
        <fullName evidence="1">peptidyl-tRNA hydrolase</fullName>
        <ecNumber evidence="1">3.1.1.29</ecNumber>
    </recommendedName>
</protein>
<keyword evidence="2 4" id="KW-0378">Hydrolase</keyword>
<dbReference type="SUPFAM" id="SSF102462">
    <property type="entry name" value="Peptidyl-tRNA hydrolase II"/>
    <property type="match status" value="1"/>
</dbReference>